<keyword evidence="2" id="KW-1185">Reference proteome</keyword>
<evidence type="ECO:0000313" key="1">
    <source>
        <dbReference type="EMBL" id="KTC81637.1"/>
    </source>
</evidence>
<comment type="caution">
    <text evidence="1">The sequence shown here is derived from an EMBL/GenBank/DDBJ whole genome shotgun (WGS) entry which is preliminary data.</text>
</comment>
<accession>A0A0W0SFF7</accession>
<dbReference type="Proteomes" id="UP000054742">
    <property type="component" value="Unassembled WGS sequence"/>
</dbReference>
<dbReference type="PATRIC" id="fig|29422.6.peg.2300"/>
<organism evidence="1 2">
    <name type="scientific">Legionella brunensis</name>
    <dbReference type="NCBI Taxonomy" id="29422"/>
    <lineage>
        <taxon>Bacteria</taxon>
        <taxon>Pseudomonadati</taxon>
        <taxon>Pseudomonadota</taxon>
        <taxon>Gammaproteobacteria</taxon>
        <taxon>Legionellales</taxon>
        <taxon>Legionellaceae</taxon>
        <taxon>Legionella</taxon>
    </lineage>
</organism>
<dbReference type="AlphaFoldDB" id="A0A0W0SFF7"/>
<proteinExistence type="predicted"/>
<name>A0A0W0SFF7_9GAMM</name>
<dbReference type="STRING" id="29422.Lbru_2157"/>
<evidence type="ECO:0000313" key="2">
    <source>
        <dbReference type="Proteomes" id="UP000054742"/>
    </source>
</evidence>
<dbReference type="EMBL" id="LNXV01000029">
    <property type="protein sequence ID" value="KTC81637.1"/>
    <property type="molecule type" value="Genomic_DNA"/>
</dbReference>
<gene>
    <name evidence="1" type="ORF">Lbru_2157</name>
</gene>
<protein>
    <submittedName>
        <fullName evidence="1">Uncharacterized protein</fullName>
    </submittedName>
</protein>
<sequence>MTIAAVCMLLSCGVAMSFFFKRTISINHHLRDKLTATSLDESFVSLINRYGDEPAQNRELQPEPGFLLGVLLAQQKIAFVKAFLQNEMINGRHQFITLAVYQKILASEDRELIALCNSLLKECPSEKHKALVLYPIVTETLNRALHKEVNLHQKVMKAWEHLNLEELLVLNIFLQFKPNEKDIAHYFKGGMFAVQDGGELKQFFQKNLKARDRSHECSHLSITPAHSTQGKLIPEFLFGDRNIIFEGSRQTYNRDKKDSDSYSWFQTEYASVFGESMWEKVKNYIVHKICFVIYWLINRNIGPYGTSDYKEKNIRIFSGLPSRIYAAAMDEGTLNRNSKDELLL</sequence>
<reference evidence="1 2" key="1">
    <citation type="submission" date="2015-11" db="EMBL/GenBank/DDBJ databases">
        <title>Genomic analysis of 38 Legionella species identifies large and diverse effector repertoires.</title>
        <authorList>
            <person name="Burstein D."/>
            <person name="Amaro F."/>
            <person name="Zusman T."/>
            <person name="Lifshitz Z."/>
            <person name="Cohen O."/>
            <person name="Gilbert J.A."/>
            <person name="Pupko T."/>
            <person name="Shuman H.A."/>
            <person name="Segal G."/>
        </authorList>
    </citation>
    <scope>NUCLEOTIDE SEQUENCE [LARGE SCALE GENOMIC DNA]</scope>
    <source>
        <strain evidence="1 2">ATCC 43878</strain>
    </source>
</reference>